<dbReference type="InterPro" id="IPR045168">
    <property type="entry name" value="YTH_prot"/>
</dbReference>
<dbReference type="InterPro" id="IPR007275">
    <property type="entry name" value="YTH_domain"/>
</dbReference>
<dbReference type="Proteomes" id="UP000887566">
    <property type="component" value="Unplaced"/>
</dbReference>
<name>A0A914XPR5_9BILA</name>
<feature type="compositionally biased region" description="Low complexity" evidence="1">
    <location>
        <begin position="111"/>
        <end position="121"/>
    </location>
</feature>
<dbReference type="AlphaFoldDB" id="A0A914XPR5"/>
<dbReference type="GO" id="GO:0000398">
    <property type="term" value="P:mRNA splicing, via spliceosome"/>
    <property type="evidence" value="ECO:0007669"/>
    <property type="project" value="TreeGrafter"/>
</dbReference>
<feature type="domain" description="YTH" evidence="2">
    <location>
        <begin position="224"/>
        <end position="361"/>
    </location>
</feature>
<evidence type="ECO:0000313" key="4">
    <source>
        <dbReference type="WBParaSite" id="PSAMB.scaffold9408size5015.g32428.t1"/>
    </source>
</evidence>
<dbReference type="GO" id="GO:0003729">
    <property type="term" value="F:mRNA binding"/>
    <property type="evidence" value="ECO:0007669"/>
    <property type="project" value="TreeGrafter"/>
</dbReference>
<dbReference type="GO" id="GO:0005654">
    <property type="term" value="C:nucleoplasm"/>
    <property type="evidence" value="ECO:0007669"/>
    <property type="project" value="TreeGrafter"/>
</dbReference>
<proteinExistence type="predicted"/>
<dbReference type="PANTHER" id="PTHR12357">
    <property type="entry name" value="YTH YT521-B HOMOLOGY DOMAIN-CONTAINING"/>
    <property type="match status" value="1"/>
</dbReference>
<feature type="compositionally biased region" description="Basic and acidic residues" evidence="1">
    <location>
        <begin position="413"/>
        <end position="436"/>
    </location>
</feature>
<dbReference type="PANTHER" id="PTHR12357:SF3">
    <property type="entry name" value="YTH DOMAIN-CONTAINING PROTEIN 1"/>
    <property type="match status" value="1"/>
</dbReference>
<feature type="region of interest" description="Disordered" evidence="1">
    <location>
        <begin position="1"/>
        <end position="202"/>
    </location>
</feature>
<feature type="region of interest" description="Disordered" evidence="1">
    <location>
        <begin position="370"/>
        <end position="469"/>
    </location>
</feature>
<dbReference type="GO" id="GO:0000381">
    <property type="term" value="P:regulation of alternative mRNA splicing, via spliceosome"/>
    <property type="evidence" value="ECO:0007669"/>
    <property type="project" value="TreeGrafter"/>
</dbReference>
<feature type="compositionally biased region" description="Low complexity" evidence="1">
    <location>
        <begin position="164"/>
        <end position="184"/>
    </location>
</feature>
<dbReference type="GO" id="GO:1990247">
    <property type="term" value="F:N6-methyladenosine-containing RNA reader activity"/>
    <property type="evidence" value="ECO:0007669"/>
    <property type="project" value="TreeGrafter"/>
</dbReference>
<feature type="compositionally biased region" description="Basic and acidic residues" evidence="1">
    <location>
        <begin position="140"/>
        <end position="151"/>
    </location>
</feature>
<feature type="compositionally biased region" description="Basic and acidic residues" evidence="1">
    <location>
        <begin position="10"/>
        <end position="22"/>
    </location>
</feature>
<evidence type="ECO:0000259" key="2">
    <source>
        <dbReference type="PROSITE" id="PS50882"/>
    </source>
</evidence>
<keyword evidence="3" id="KW-1185">Reference proteome</keyword>
<dbReference type="Pfam" id="PF04146">
    <property type="entry name" value="YTH"/>
    <property type="match status" value="1"/>
</dbReference>
<dbReference type="Gene3D" id="3.10.590.10">
    <property type="entry name" value="ph1033 like domains"/>
    <property type="match status" value="1"/>
</dbReference>
<sequence length="469" mass="52519">MLTNVTGTTGHEKETEDNRENDEPASDENILDRSFDVDDVKMSEEDNAEEHVDEHSDQKKDDSFLDDEKRALIEVEVEKEIRRGIRSSDPQESASDDDASSGSEDSDDESSASSSDSQYTSSEDESPDSAKNSPPPKKSASKERHAARTERPGSNLKKRRRASSRSASPLSRSQQGSLRVVVNNERGRRVHQSNNDYHGAMEGAKKSKRLCADSSAVNNVLKDAKFFLIKSANMENILISQSLNVWATTKFNDKMLSDNFHRVRNIILIFSVEKSGAFQGFARLRSASQRDHKTVNWVLPPNFPANRLGGIFRLKWITRQELPFTSAAHLHNPLNEDKPIKVGRDGTEIQGLVARRLCGMFPLDANIDLTNMGEASGRGTTSSTVTSSIRDRRRSSPLHSSSAKMKSRHERSRSKEDRRKGSRHDRPEYRSRDRKIASNGRPLHASGDIPPLSSVVSVPRRPRESYPPM</sequence>
<reference evidence="4" key="1">
    <citation type="submission" date="2022-11" db="UniProtKB">
        <authorList>
            <consortium name="WormBaseParasite"/>
        </authorList>
    </citation>
    <scope>IDENTIFICATION</scope>
</reference>
<feature type="compositionally biased region" description="Acidic residues" evidence="1">
    <location>
        <begin position="94"/>
        <end position="110"/>
    </location>
</feature>
<evidence type="ECO:0000256" key="1">
    <source>
        <dbReference type="SAM" id="MobiDB-lite"/>
    </source>
</evidence>
<evidence type="ECO:0000313" key="3">
    <source>
        <dbReference type="Proteomes" id="UP000887566"/>
    </source>
</evidence>
<dbReference type="WBParaSite" id="PSAMB.scaffold9408size5015.g32428.t1">
    <property type="protein sequence ID" value="PSAMB.scaffold9408size5015.g32428.t1"/>
    <property type="gene ID" value="PSAMB.scaffold9408size5015.g32428"/>
</dbReference>
<protein>
    <submittedName>
        <fullName evidence="4">YTH domain-containing protein</fullName>
    </submittedName>
</protein>
<organism evidence="3 4">
    <name type="scientific">Plectus sambesii</name>
    <dbReference type="NCBI Taxonomy" id="2011161"/>
    <lineage>
        <taxon>Eukaryota</taxon>
        <taxon>Metazoa</taxon>
        <taxon>Ecdysozoa</taxon>
        <taxon>Nematoda</taxon>
        <taxon>Chromadorea</taxon>
        <taxon>Plectida</taxon>
        <taxon>Plectina</taxon>
        <taxon>Plectoidea</taxon>
        <taxon>Plectidae</taxon>
        <taxon>Plectus</taxon>
    </lineage>
</organism>
<accession>A0A914XPR5</accession>
<feature type="compositionally biased region" description="Low complexity" evidence="1">
    <location>
        <begin position="377"/>
        <end position="388"/>
    </location>
</feature>
<dbReference type="PROSITE" id="PS50882">
    <property type="entry name" value="YTH"/>
    <property type="match status" value="1"/>
</dbReference>
<dbReference type="CDD" id="cd21134">
    <property type="entry name" value="YTH"/>
    <property type="match status" value="1"/>
</dbReference>
<feature type="compositionally biased region" description="Basic and acidic residues" evidence="1">
    <location>
        <begin position="30"/>
        <end position="83"/>
    </location>
</feature>